<comment type="caution">
    <text evidence="2">The sequence shown here is derived from an EMBL/GenBank/DDBJ whole genome shotgun (WGS) entry which is preliminary data.</text>
</comment>
<accession>A0AAD8USX7</accession>
<reference evidence="2" key="1">
    <citation type="submission" date="2023-08" db="EMBL/GenBank/DDBJ databases">
        <title>Draft sequence of the Babesia gibsoni genome.</title>
        <authorList>
            <person name="Yamagishi J.Y."/>
            <person name="Xuan X.X."/>
        </authorList>
    </citation>
    <scope>NUCLEOTIDE SEQUENCE</scope>
    <source>
        <strain evidence="2">Azabu</strain>
    </source>
</reference>
<organism evidence="2 3">
    <name type="scientific">Babesia gibsoni</name>
    <dbReference type="NCBI Taxonomy" id="33632"/>
    <lineage>
        <taxon>Eukaryota</taxon>
        <taxon>Sar</taxon>
        <taxon>Alveolata</taxon>
        <taxon>Apicomplexa</taxon>
        <taxon>Aconoidasida</taxon>
        <taxon>Piroplasmida</taxon>
        <taxon>Babesiidae</taxon>
        <taxon>Babesia</taxon>
    </lineage>
</organism>
<dbReference type="AlphaFoldDB" id="A0AAD8USX7"/>
<gene>
    <name evidence="2" type="ORF">BgAZ_102920</name>
</gene>
<dbReference type="EMBL" id="JAVEPI010000001">
    <property type="protein sequence ID" value="KAK1444386.1"/>
    <property type="molecule type" value="Genomic_DNA"/>
</dbReference>
<dbReference type="Pfam" id="PF23496">
    <property type="entry name" value="Microp_apicomplexa_3"/>
    <property type="match status" value="1"/>
</dbReference>
<name>A0AAD8USX7_BABGI</name>
<feature type="signal peptide" evidence="1">
    <location>
        <begin position="1"/>
        <end position="18"/>
    </location>
</feature>
<keyword evidence="3" id="KW-1185">Reference proteome</keyword>
<evidence type="ECO:0000256" key="1">
    <source>
        <dbReference type="SAM" id="SignalP"/>
    </source>
</evidence>
<feature type="chain" id="PRO_5042180362" evidence="1">
    <location>
        <begin position="19"/>
        <end position="110"/>
    </location>
</feature>
<dbReference type="InterPro" id="IPR056318">
    <property type="entry name" value="Microp_apicomplexa_3"/>
</dbReference>
<evidence type="ECO:0000313" key="3">
    <source>
        <dbReference type="Proteomes" id="UP001230268"/>
    </source>
</evidence>
<protein>
    <submittedName>
        <fullName evidence="2">Uncharacterized protein</fullName>
    </submittedName>
</protein>
<sequence length="110" mass="12357">MIIVAFVTLFMTTHIARVATTSAKQKHSAVMTPYVAPIDDEGQDPSGCVIIDNSDTGSSVPFVEVYGGKAYHYSNPKDYHSNDFKRRQEALINETDNQTDAYEIMRGFYR</sequence>
<keyword evidence="1" id="KW-0732">Signal</keyword>
<proteinExistence type="predicted"/>
<dbReference type="Proteomes" id="UP001230268">
    <property type="component" value="Unassembled WGS sequence"/>
</dbReference>
<evidence type="ECO:0000313" key="2">
    <source>
        <dbReference type="EMBL" id="KAK1444386.1"/>
    </source>
</evidence>